<evidence type="ECO:0000256" key="2">
    <source>
        <dbReference type="ARBA" id="ARBA00022737"/>
    </source>
</evidence>
<dbReference type="EMBL" id="LR593886">
    <property type="protein sequence ID" value="VTR97105.1"/>
    <property type="molecule type" value="Genomic_DNA"/>
</dbReference>
<dbReference type="KEGG" id="gms:SOIL9_08870"/>
<dbReference type="Gene3D" id="2.130.10.130">
    <property type="entry name" value="Integrin alpha, N-terminal"/>
    <property type="match status" value="2"/>
</dbReference>
<evidence type="ECO:0000256" key="3">
    <source>
        <dbReference type="ARBA" id="ARBA00023180"/>
    </source>
</evidence>
<dbReference type="InterPro" id="IPR013519">
    <property type="entry name" value="Int_alpha_beta-p"/>
</dbReference>
<keyword evidence="4" id="KW-0401">Integrin</keyword>
<keyword evidence="2" id="KW-0677">Repeat</keyword>
<dbReference type="SUPFAM" id="SSF69318">
    <property type="entry name" value="Integrin alpha N-terminal domain"/>
    <property type="match status" value="1"/>
</dbReference>
<evidence type="ECO:0000313" key="4">
    <source>
        <dbReference type="EMBL" id="VTR97105.1"/>
    </source>
</evidence>
<organism evidence="4 5">
    <name type="scientific">Gemmata massiliana</name>
    <dbReference type="NCBI Taxonomy" id="1210884"/>
    <lineage>
        <taxon>Bacteria</taxon>
        <taxon>Pseudomonadati</taxon>
        <taxon>Planctomycetota</taxon>
        <taxon>Planctomycetia</taxon>
        <taxon>Gemmatales</taxon>
        <taxon>Gemmataceae</taxon>
        <taxon>Gemmata</taxon>
    </lineage>
</organism>
<protein>
    <submittedName>
        <fullName evidence="4">Uncharacterized protein</fullName>
    </submittedName>
</protein>
<dbReference type="GO" id="GO:0008305">
    <property type="term" value="C:integrin complex"/>
    <property type="evidence" value="ECO:0007669"/>
    <property type="project" value="InterPro"/>
</dbReference>
<dbReference type="AlphaFoldDB" id="A0A6P2D9S3"/>
<sequence>MHRPSRSSGSACLSCEPLEDRLTPAFANPPLPGETDAIAIVPNIIGPILIPGYAISRGANVDVFNTDGSLRATFVPFAGFAGQVVVGTGSRDGLGLTTIVASANGHVKVFDRFTGGWASGAEVRSFLAYSGFTGNVSVGGGDVNRDGAADIITGASTNGHVKVFDGRTGAEFKSFFAYPGATGGISVAAGDVNGDGFADIVTGASANGHVKVFDGQSQVPIHSFFAYPGFTGSVSAGAGDLNRDGFDDIITGASVNGHVKAFDGRTGTEFDSFFAFPGARGNVTVAGVDTNTDGTDELLVGVAGGTVNLFDGQNHSLLYSVDPLAAVSRGVFVS</sequence>
<dbReference type="PANTHER" id="PTHR46580">
    <property type="entry name" value="SENSOR KINASE-RELATED"/>
    <property type="match status" value="1"/>
</dbReference>
<dbReference type="InterPro" id="IPR000413">
    <property type="entry name" value="Integrin_alpha"/>
</dbReference>
<name>A0A6P2D9S3_9BACT</name>
<dbReference type="GO" id="GO:0007229">
    <property type="term" value="P:integrin-mediated signaling pathway"/>
    <property type="evidence" value="ECO:0007669"/>
    <property type="project" value="UniProtKB-KW"/>
</dbReference>
<evidence type="ECO:0000313" key="5">
    <source>
        <dbReference type="Proteomes" id="UP000464178"/>
    </source>
</evidence>
<dbReference type="Proteomes" id="UP000464178">
    <property type="component" value="Chromosome"/>
</dbReference>
<accession>A0A6P2D9S3</accession>
<dbReference type="InterPro" id="IPR013517">
    <property type="entry name" value="FG-GAP"/>
</dbReference>
<reference evidence="4 5" key="1">
    <citation type="submission" date="2019-05" db="EMBL/GenBank/DDBJ databases">
        <authorList>
            <consortium name="Science for Life Laboratories"/>
        </authorList>
    </citation>
    <scope>NUCLEOTIDE SEQUENCE [LARGE SCALE GENOMIC DNA]</scope>
    <source>
        <strain evidence="4">Soil9</strain>
    </source>
</reference>
<dbReference type="Pfam" id="PF01839">
    <property type="entry name" value="FG-GAP"/>
    <property type="match status" value="1"/>
</dbReference>
<evidence type="ECO:0000256" key="1">
    <source>
        <dbReference type="ARBA" id="ARBA00022729"/>
    </source>
</evidence>
<dbReference type="SMART" id="SM00191">
    <property type="entry name" value="Int_alpha"/>
    <property type="match status" value="4"/>
</dbReference>
<gene>
    <name evidence="4" type="ORF">SOIL9_08870</name>
</gene>
<keyword evidence="3" id="KW-0325">Glycoprotein</keyword>
<dbReference type="GO" id="GO:0007155">
    <property type="term" value="P:cell adhesion"/>
    <property type="evidence" value="ECO:0007669"/>
    <property type="project" value="InterPro"/>
</dbReference>
<dbReference type="Pfam" id="PF13517">
    <property type="entry name" value="FG-GAP_3"/>
    <property type="match status" value="1"/>
</dbReference>
<keyword evidence="1" id="KW-0732">Signal</keyword>
<keyword evidence="5" id="KW-1185">Reference proteome</keyword>
<dbReference type="InterPro" id="IPR028994">
    <property type="entry name" value="Integrin_alpha_N"/>
</dbReference>
<proteinExistence type="predicted"/>
<dbReference type="PRINTS" id="PR01185">
    <property type="entry name" value="INTEGRINA"/>
</dbReference>